<evidence type="ECO:0000256" key="1">
    <source>
        <dbReference type="SAM" id="MobiDB-lite"/>
    </source>
</evidence>
<protein>
    <submittedName>
        <fullName evidence="2">Uncharacterized protein</fullName>
    </submittedName>
</protein>
<evidence type="ECO:0000313" key="3">
    <source>
        <dbReference type="Proteomes" id="UP000318422"/>
    </source>
</evidence>
<comment type="caution">
    <text evidence="2">The sequence shown here is derived from an EMBL/GenBank/DDBJ whole genome shotgun (WGS) entry which is preliminary data.</text>
</comment>
<name>A0A4Y4CTV6_ZOORA</name>
<dbReference type="Proteomes" id="UP000318422">
    <property type="component" value="Unassembled WGS sequence"/>
</dbReference>
<gene>
    <name evidence="2" type="ORF">ZRA01_07660</name>
</gene>
<dbReference type="EMBL" id="BJNV01000009">
    <property type="protein sequence ID" value="GEC94693.1"/>
    <property type="molecule type" value="Genomic_DNA"/>
</dbReference>
<organism evidence="2 3">
    <name type="scientific">Zoogloea ramigera</name>
    <dbReference type="NCBI Taxonomy" id="350"/>
    <lineage>
        <taxon>Bacteria</taxon>
        <taxon>Pseudomonadati</taxon>
        <taxon>Pseudomonadota</taxon>
        <taxon>Betaproteobacteria</taxon>
        <taxon>Rhodocyclales</taxon>
        <taxon>Zoogloeaceae</taxon>
        <taxon>Zoogloea</taxon>
    </lineage>
</organism>
<sequence length="123" mass="13431">MSKTARKRIPLDVLRADEDALFGLRTIEGYQPPNENFTLPVVNAAYKRYKDTQEAEARLEKALAAARDESIAAEHAFHDGVGGSKKQVLAIYGDDSDQVVAVGLKKRSDRKPVRKAKPAAPAA</sequence>
<proteinExistence type="predicted"/>
<keyword evidence="3" id="KW-1185">Reference proteome</keyword>
<feature type="region of interest" description="Disordered" evidence="1">
    <location>
        <begin position="104"/>
        <end position="123"/>
    </location>
</feature>
<dbReference type="RefSeq" id="WP_141349487.1">
    <property type="nucleotide sequence ID" value="NZ_BJNV01000009.1"/>
</dbReference>
<feature type="compositionally biased region" description="Basic residues" evidence="1">
    <location>
        <begin position="104"/>
        <end position="117"/>
    </location>
</feature>
<dbReference type="AlphaFoldDB" id="A0A4Y4CTV6"/>
<evidence type="ECO:0000313" key="2">
    <source>
        <dbReference type="EMBL" id="GEC94693.1"/>
    </source>
</evidence>
<accession>A0A4Y4CTV6</accession>
<reference evidence="2 3" key="1">
    <citation type="submission" date="2019-06" db="EMBL/GenBank/DDBJ databases">
        <title>Whole genome shotgun sequence of Zoogloea ramigera NBRC 15342.</title>
        <authorList>
            <person name="Hosoyama A."/>
            <person name="Uohara A."/>
            <person name="Ohji S."/>
            <person name="Ichikawa N."/>
        </authorList>
    </citation>
    <scope>NUCLEOTIDE SEQUENCE [LARGE SCALE GENOMIC DNA]</scope>
    <source>
        <strain evidence="2 3">NBRC 15342</strain>
    </source>
</reference>
<dbReference type="OrthoDB" id="531848at2"/>